<keyword evidence="2" id="KW-1185">Reference proteome</keyword>
<protein>
    <submittedName>
        <fullName evidence="1">DUF3089 domain-containing protein</fullName>
    </submittedName>
</protein>
<gene>
    <name evidence="1" type="ORF">ACFFGE_02300</name>
</gene>
<proteinExistence type="predicted"/>
<dbReference type="RefSeq" id="WP_376833905.1">
    <property type="nucleotide sequence ID" value="NZ_JBHLSW010000003.1"/>
</dbReference>
<organism evidence="1 2">
    <name type="scientific">Brevundimonas balnearis</name>
    <dbReference type="NCBI Taxonomy" id="1572858"/>
    <lineage>
        <taxon>Bacteria</taxon>
        <taxon>Pseudomonadati</taxon>
        <taxon>Pseudomonadota</taxon>
        <taxon>Alphaproteobacteria</taxon>
        <taxon>Caulobacterales</taxon>
        <taxon>Caulobacteraceae</taxon>
        <taxon>Brevundimonas</taxon>
    </lineage>
</organism>
<evidence type="ECO:0000313" key="2">
    <source>
        <dbReference type="Proteomes" id="UP001589906"/>
    </source>
</evidence>
<sequence>MRLGRKGRIAAWTAGALIALVATAAIVWRSDILQALLDPEIPYPAYEPPPAPDYGEAVSWALLESRDPRSEEAAVFFVHPTTYDGGAEWNSPVRDEASDRFLERVILPNYAAPFARAGAISAPHYREASLYTRLTIRQDAREARAFAYRDVRTAFDTWLARHPTGPIVVAGVEQGGELADRLIREVVSPDAALRRRLAAAYLIETAVTTEQAPETLPVCERANQTGCLVAWVALTPDETARQQRRRNRALVWDSRGRLVELGDRSIVCVNPLLGRRSDQPAEARLHRGAANATALEWGVRPAFLDRQVAARCRDGFLRPTMPDSDSFDERGSWADRRKVKPYNLFYADIEHDVEVRLDAWRALNGVSRTPPAPGANRTAPPAP</sequence>
<evidence type="ECO:0000313" key="1">
    <source>
        <dbReference type="EMBL" id="MFC0632712.1"/>
    </source>
</evidence>
<comment type="caution">
    <text evidence="1">The sequence shown here is derived from an EMBL/GenBank/DDBJ whole genome shotgun (WGS) entry which is preliminary data.</text>
</comment>
<accession>A0ABV6QZD4</accession>
<dbReference type="InterPro" id="IPR021440">
    <property type="entry name" value="DUF3089"/>
</dbReference>
<reference evidence="1 2" key="1">
    <citation type="submission" date="2024-09" db="EMBL/GenBank/DDBJ databases">
        <authorList>
            <person name="Sun Q."/>
            <person name="Mori K."/>
        </authorList>
    </citation>
    <scope>NUCLEOTIDE SEQUENCE [LARGE SCALE GENOMIC DNA]</scope>
    <source>
        <strain evidence="1 2">NCAIM B.02621</strain>
    </source>
</reference>
<dbReference type="Pfam" id="PF11288">
    <property type="entry name" value="DUF3089"/>
    <property type="match status" value="1"/>
</dbReference>
<dbReference type="Proteomes" id="UP001589906">
    <property type="component" value="Unassembled WGS sequence"/>
</dbReference>
<dbReference type="EMBL" id="JBHLSW010000003">
    <property type="protein sequence ID" value="MFC0632712.1"/>
    <property type="molecule type" value="Genomic_DNA"/>
</dbReference>
<name>A0ABV6QZD4_9CAUL</name>